<evidence type="ECO:0000313" key="1">
    <source>
        <dbReference type="EMBL" id="QQD24069.1"/>
    </source>
</evidence>
<protein>
    <submittedName>
        <fullName evidence="1">Uncharacterized protein</fullName>
    </submittedName>
</protein>
<sequence>MFASIGLHSSSEPVPVYDMVHGWGDDVRRGRYAWADGRVQSGFLAQGWMVAWERRWHYDFRFGAETAEFYGRLEQGDNRPGDYRLQLQATALQMRGVRAGYEFEWQRFRVQPVVSLYRVDQYQAGHLQGFADSAALESASVLLDYHFDDDKLLGWPTAPEDGHGVSADLNLAYNGLRWQLELQLQDLWSRMELPAAAFTRGCINLGGAENPVCSSGNAVAGNSGYADYRTELHYSGQLRAADTDLGLQFTAFWHDRYQRISAQKNWRTRIGELGLSAHSTAQLGLHWSSNWHQLALVTDQADWQQARHLQLQLALRYPW</sequence>
<dbReference type="KEGG" id="vcw:GJQ55_06065"/>
<proteinExistence type="predicted"/>
<name>A0A9X7UWB6_9GAMM</name>
<keyword evidence="2" id="KW-1185">Reference proteome</keyword>
<dbReference type="EMBL" id="CP046056">
    <property type="protein sequence ID" value="QQD24069.1"/>
    <property type="molecule type" value="Genomic_DNA"/>
</dbReference>
<reference evidence="1 2" key="1">
    <citation type="submission" date="2019-11" db="EMBL/GenBank/DDBJ databases">
        <title>Venatorbacter sp. nov. a predator of Campylobacter and other Gram-negative bacteria.</title>
        <authorList>
            <person name="Saeedi A."/>
            <person name="Cummings N.J."/>
            <person name="Connerton I.F."/>
            <person name="Connerton P.L."/>
        </authorList>
    </citation>
    <scope>NUCLEOTIDE SEQUENCE [LARGE SCALE GENOMIC DNA]</scope>
    <source>
        <strain evidence="1">XL5</strain>
    </source>
</reference>
<accession>A0A9X7UWB6</accession>
<dbReference type="Proteomes" id="UP000596074">
    <property type="component" value="Chromosome"/>
</dbReference>
<gene>
    <name evidence="1" type="ORF">GJQ55_06065</name>
</gene>
<evidence type="ECO:0000313" key="2">
    <source>
        <dbReference type="Proteomes" id="UP000596074"/>
    </source>
</evidence>
<organism evidence="1 2">
    <name type="scientific">Venatoribacter cucullus</name>
    <dbReference type="NCBI Taxonomy" id="2661630"/>
    <lineage>
        <taxon>Bacteria</taxon>
        <taxon>Pseudomonadati</taxon>
        <taxon>Pseudomonadota</taxon>
        <taxon>Gammaproteobacteria</taxon>
        <taxon>Oceanospirillales</taxon>
        <taxon>Oceanospirillaceae</taxon>
        <taxon>Venatoribacter</taxon>
    </lineage>
</organism>
<dbReference type="AlphaFoldDB" id="A0A9X7UWB6"/>